<comment type="caution">
    <text evidence="2">The sequence shown here is derived from an EMBL/GenBank/DDBJ whole genome shotgun (WGS) entry which is preliminary data.</text>
</comment>
<reference evidence="2 3" key="1">
    <citation type="submission" date="2021-04" db="EMBL/GenBank/DDBJ databases">
        <title>The complete genome sequence of Neokomagataea sp. TBRC 2177.</title>
        <authorList>
            <person name="Charoenyingcharoen P."/>
            <person name="Yukphan P."/>
        </authorList>
    </citation>
    <scope>NUCLEOTIDE SEQUENCE [LARGE SCALE GENOMIC DNA]</scope>
    <source>
        <strain evidence="2 3">TBRC 2177</strain>
    </source>
</reference>
<dbReference type="InterPro" id="IPR050811">
    <property type="entry name" value="Phosphate_ABC_transporter"/>
</dbReference>
<accession>A0ABS5E529</accession>
<keyword evidence="1" id="KW-0732">Signal</keyword>
<dbReference type="Gene3D" id="3.40.190.10">
    <property type="entry name" value="Periplasmic binding protein-like II"/>
    <property type="match status" value="2"/>
</dbReference>
<proteinExistence type="predicted"/>
<sequence length="482" mass="53304">MKKHLFSLLSTLACTSLVHAATTENEPPIPPLVAHYLDPQGHLIIGGGPESEDIAHEFNLSSRIVGPAGSIPLLTHGIIAAAILPRVLTDGERAAMKRYTGGDPLILPILQGLYICVRRNSSNAIDERLFPLLRALFSENDHTKTKNIFLYLKNISNNELDSINKNIKNEKYELTPTENDTKINTINIIGSDTIDKLLPELEYGYKAHNPTLNFSNDLRGSSLAIPALIAGTSAIAPMGREAWQEDLNAFQQAKGYAPTRIRIAYASFGPRPDGKTPPAVYINQKNPIKGAAWSQIQRIFSASSPQPEAPQWSSLGLTQEDWAHAPIHIYGMNPDSSFALAMQQSKLKGLPFSSFYRAMPTGKAVLDAVARDPLGIGYSTWMDAGKAPPMVKLLPLSYNVTGPFVLPDGVSDRSKWPISYFFNIYIDCAPGKHIPQPIKKFLLYLTSEEGQKIILKHRYEENGYLPLQKQELLKERNKINSL</sequence>
<dbReference type="PANTHER" id="PTHR30570:SF6">
    <property type="entry name" value="PHOSPHATE-BINDING PROTEIN PSTS"/>
    <property type="match status" value="1"/>
</dbReference>
<evidence type="ECO:0000313" key="3">
    <source>
        <dbReference type="Proteomes" id="UP000677812"/>
    </source>
</evidence>
<dbReference type="PANTHER" id="PTHR30570">
    <property type="entry name" value="PERIPLASMIC PHOSPHATE BINDING COMPONENT OF PHOSPHATE ABC TRANSPORTER"/>
    <property type="match status" value="1"/>
</dbReference>
<dbReference type="EMBL" id="JAGRQH010000001">
    <property type="protein sequence ID" value="MBR0558916.1"/>
    <property type="molecule type" value="Genomic_DNA"/>
</dbReference>
<organism evidence="2 3">
    <name type="scientific">Neokomagataea anthophila</name>
    <dbReference type="NCBI Taxonomy" id="2826925"/>
    <lineage>
        <taxon>Bacteria</taxon>
        <taxon>Pseudomonadati</taxon>
        <taxon>Pseudomonadota</taxon>
        <taxon>Alphaproteobacteria</taxon>
        <taxon>Acetobacterales</taxon>
        <taxon>Acetobacteraceae</taxon>
        <taxon>Neokomagataea</taxon>
    </lineage>
</organism>
<gene>
    <name evidence="2" type="ORF">KB213_02410</name>
</gene>
<evidence type="ECO:0000313" key="2">
    <source>
        <dbReference type="EMBL" id="MBR0558916.1"/>
    </source>
</evidence>
<dbReference type="Proteomes" id="UP000677812">
    <property type="component" value="Unassembled WGS sequence"/>
</dbReference>
<dbReference type="RefSeq" id="WP_211680458.1">
    <property type="nucleotide sequence ID" value="NZ_JAGRQH010000001.1"/>
</dbReference>
<keyword evidence="3" id="KW-1185">Reference proteome</keyword>
<feature type="signal peptide" evidence="1">
    <location>
        <begin position="1"/>
        <end position="20"/>
    </location>
</feature>
<name>A0ABS5E529_9PROT</name>
<evidence type="ECO:0000256" key="1">
    <source>
        <dbReference type="SAM" id="SignalP"/>
    </source>
</evidence>
<feature type="chain" id="PRO_5047015841" description="PBP domain-containing protein" evidence="1">
    <location>
        <begin position="21"/>
        <end position="482"/>
    </location>
</feature>
<dbReference type="SUPFAM" id="SSF53850">
    <property type="entry name" value="Periplasmic binding protein-like II"/>
    <property type="match status" value="1"/>
</dbReference>
<evidence type="ECO:0008006" key="4">
    <source>
        <dbReference type="Google" id="ProtNLM"/>
    </source>
</evidence>
<protein>
    <recommendedName>
        <fullName evidence="4">PBP domain-containing protein</fullName>
    </recommendedName>
</protein>